<dbReference type="EMBL" id="CAJVCH010442715">
    <property type="protein sequence ID" value="CAG7819221.1"/>
    <property type="molecule type" value="Genomic_DNA"/>
</dbReference>
<evidence type="ECO:0000313" key="1">
    <source>
        <dbReference type="EMBL" id="CAG7819221.1"/>
    </source>
</evidence>
<evidence type="ECO:0000313" key="2">
    <source>
        <dbReference type="Proteomes" id="UP000708208"/>
    </source>
</evidence>
<name>A0A8J2P929_9HEXA</name>
<organism evidence="1 2">
    <name type="scientific">Allacma fusca</name>
    <dbReference type="NCBI Taxonomy" id="39272"/>
    <lineage>
        <taxon>Eukaryota</taxon>
        <taxon>Metazoa</taxon>
        <taxon>Ecdysozoa</taxon>
        <taxon>Arthropoda</taxon>
        <taxon>Hexapoda</taxon>
        <taxon>Collembola</taxon>
        <taxon>Symphypleona</taxon>
        <taxon>Sminthuridae</taxon>
        <taxon>Allacma</taxon>
    </lineage>
</organism>
<gene>
    <name evidence="1" type="ORF">AFUS01_LOCUS29683</name>
</gene>
<dbReference type="Proteomes" id="UP000708208">
    <property type="component" value="Unassembled WGS sequence"/>
</dbReference>
<keyword evidence="2" id="KW-1185">Reference proteome</keyword>
<dbReference type="AlphaFoldDB" id="A0A8J2P929"/>
<comment type="caution">
    <text evidence="1">The sequence shown here is derived from an EMBL/GenBank/DDBJ whole genome shotgun (WGS) entry which is preliminary data.</text>
</comment>
<proteinExistence type="predicted"/>
<protein>
    <submittedName>
        <fullName evidence="1">Uncharacterized protein</fullName>
    </submittedName>
</protein>
<reference evidence="1" key="1">
    <citation type="submission" date="2021-06" db="EMBL/GenBank/DDBJ databases">
        <authorList>
            <person name="Hodson N. C."/>
            <person name="Mongue J. A."/>
            <person name="Jaron S. K."/>
        </authorList>
    </citation>
    <scope>NUCLEOTIDE SEQUENCE</scope>
</reference>
<accession>A0A8J2P929</accession>
<sequence length="89" mass="10473">MEKFRTKRFCVVYFVVENSLEAVPTKWINEEGNQCSFPIISGPKFLKLRNNSNSVPLPSWKKYQIEVRYCSNKLQKVTQRAHDLQFTST</sequence>
<feature type="non-terminal residue" evidence="1">
    <location>
        <position position="89"/>
    </location>
</feature>
<dbReference type="OrthoDB" id="6616134at2759"/>